<protein>
    <recommendedName>
        <fullName evidence="6">C-CAP/cofactor C-like domain-containing protein</fullName>
    </recommendedName>
</protein>
<evidence type="ECO:0000259" key="6">
    <source>
        <dbReference type="PROSITE" id="PS51329"/>
    </source>
</evidence>
<gene>
    <name evidence="7" type="ORF">PNAL_LOCUS5324</name>
</gene>
<dbReference type="GO" id="GO:0007021">
    <property type="term" value="P:tubulin complex assembly"/>
    <property type="evidence" value="ECO:0007669"/>
    <property type="project" value="TreeGrafter"/>
</dbReference>
<dbReference type="InterPro" id="IPR006599">
    <property type="entry name" value="CARP_motif"/>
</dbReference>
<dbReference type="Gene3D" id="2.160.20.70">
    <property type="match status" value="1"/>
</dbReference>
<evidence type="ECO:0000256" key="2">
    <source>
        <dbReference type="ARBA" id="ARBA00008848"/>
    </source>
</evidence>
<sequence length="427" mass="46458">MAGAEIQQLRRPSADNQTVSKADIPLKERFFRYFQHEITGMFSLIHTQTPLHCQATQSTVLANKSTILDLQQEMDRLADTSLVGGERADATDHCLAGIVRLSNEVKDSASYIPTYDQRVYAEAIKALQDRMSETRAAFEPRSKFSFKNKKNISAVSLSDAAVLGVEGRLSIPGYHSPGGSSVDSSANHTPNYPSTPLNEPDKQQQERPELAPTSFPGVSVGDFGAKSPAGAFAATGISSVSVDDHHGLHIMLPSSGSTSTVPVSITSLDRCIVDMSIPTANGKPYASLTAKGVQESLLICGQVDGPAHITGVERSVIVVSCRQFRMHNCSNVDVYLSCSSNPIIEDCSNIRFGRIPKAYALNHDRPDHEDRWSQVEDFKWIKPEPSPNWSLLDHNDAVPEEVWAEIVPGGPGWSLDDILHAINVVPS</sequence>
<evidence type="ECO:0000313" key="7">
    <source>
        <dbReference type="EMBL" id="CAG8123362.1"/>
    </source>
</evidence>
<dbReference type="GO" id="GO:0007023">
    <property type="term" value="P:post-chaperonin tubulin folding pathway"/>
    <property type="evidence" value="ECO:0007669"/>
    <property type="project" value="InterPro"/>
</dbReference>
<dbReference type="InterPro" id="IPR012945">
    <property type="entry name" value="Tubulin-bd_cofactor_C_dom"/>
</dbReference>
<evidence type="ECO:0000313" key="8">
    <source>
        <dbReference type="Proteomes" id="UP001153461"/>
    </source>
</evidence>
<dbReference type="PANTHER" id="PTHR15139">
    <property type="entry name" value="TUBULIN FOLDING COFACTOR C"/>
    <property type="match status" value="1"/>
</dbReference>
<feature type="domain" description="C-CAP/cofactor C-like" evidence="6">
    <location>
        <begin position="228"/>
        <end position="380"/>
    </location>
</feature>
<proteinExistence type="inferred from homology"/>
<dbReference type="InterPro" id="IPR038397">
    <property type="entry name" value="TBCC_N_sf"/>
</dbReference>
<dbReference type="EMBL" id="CAJVNV010000233">
    <property type="protein sequence ID" value="CAG8123362.1"/>
    <property type="molecule type" value="Genomic_DNA"/>
</dbReference>
<comment type="caution">
    <text evidence="7">The sequence shown here is derived from an EMBL/GenBank/DDBJ whole genome shotgun (WGS) entry which is preliminary data.</text>
</comment>
<dbReference type="PROSITE" id="PS51329">
    <property type="entry name" value="C_CAP_COFACTOR_C"/>
    <property type="match status" value="1"/>
</dbReference>
<dbReference type="PANTHER" id="PTHR15139:SF0">
    <property type="entry name" value="TUBULIN-SPECIFIC CHAPERONE C"/>
    <property type="match status" value="1"/>
</dbReference>
<organism evidence="7 8">
    <name type="scientific">Penicillium nalgiovense</name>
    <dbReference type="NCBI Taxonomy" id="60175"/>
    <lineage>
        <taxon>Eukaryota</taxon>
        <taxon>Fungi</taxon>
        <taxon>Dikarya</taxon>
        <taxon>Ascomycota</taxon>
        <taxon>Pezizomycotina</taxon>
        <taxon>Eurotiomycetes</taxon>
        <taxon>Eurotiomycetidae</taxon>
        <taxon>Eurotiales</taxon>
        <taxon>Aspergillaceae</taxon>
        <taxon>Penicillium</taxon>
    </lineage>
</organism>
<evidence type="ECO:0000256" key="1">
    <source>
        <dbReference type="ARBA" id="ARBA00004496"/>
    </source>
</evidence>
<dbReference type="Gene3D" id="1.20.58.1250">
    <property type="entry name" value="Tubulin Binding Cofactor C, N-terminal domain"/>
    <property type="match status" value="1"/>
</dbReference>
<keyword evidence="3" id="KW-0963">Cytoplasm</keyword>
<feature type="compositionally biased region" description="Basic and acidic residues" evidence="5">
    <location>
        <begin position="199"/>
        <end position="209"/>
    </location>
</feature>
<name>A0A9W4HT84_PENNA</name>
<dbReference type="GO" id="GO:0005737">
    <property type="term" value="C:cytoplasm"/>
    <property type="evidence" value="ECO:0007669"/>
    <property type="project" value="UniProtKB-SubCell"/>
</dbReference>
<dbReference type="InterPro" id="IPR027684">
    <property type="entry name" value="TBCC"/>
</dbReference>
<accession>A0A9W4HT84</accession>
<evidence type="ECO:0000256" key="4">
    <source>
        <dbReference type="ARBA" id="ARBA00023186"/>
    </source>
</evidence>
<dbReference type="InterPro" id="IPR017901">
    <property type="entry name" value="C-CAP_CF_C-like"/>
</dbReference>
<dbReference type="Proteomes" id="UP001153461">
    <property type="component" value="Unassembled WGS sequence"/>
</dbReference>
<keyword evidence="4" id="KW-0143">Chaperone</keyword>
<feature type="region of interest" description="Disordered" evidence="5">
    <location>
        <begin position="174"/>
        <end position="218"/>
    </location>
</feature>
<reference evidence="7" key="1">
    <citation type="submission" date="2021-07" db="EMBL/GenBank/DDBJ databases">
        <authorList>
            <person name="Branca A.L. A."/>
        </authorList>
    </citation>
    <scope>NUCLEOTIDE SEQUENCE</scope>
</reference>
<dbReference type="OrthoDB" id="5518345at2759"/>
<dbReference type="InterPro" id="IPR016098">
    <property type="entry name" value="CAP/MinC_C"/>
</dbReference>
<comment type="similarity">
    <text evidence="2">Belongs to the TBCC family.</text>
</comment>
<dbReference type="Pfam" id="PF07986">
    <property type="entry name" value="TBCC"/>
    <property type="match status" value="1"/>
</dbReference>
<feature type="compositionally biased region" description="Polar residues" evidence="5">
    <location>
        <begin position="178"/>
        <end position="197"/>
    </location>
</feature>
<comment type="subcellular location">
    <subcellularLocation>
        <location evidence="1">Cytoplasm</location>
    </subcellularLocation>
</comment>
<dbReference type="AlphaFoldDB" id="A0A9W4HT84"/>
<evidence type="ECO:0000256" key="5">
    <source>
        <dbReference type="SAM" id="MobiDB-lite"/>
    </source>
</evidence>
<dbReference type="SMART" id="SM00673">
    <property type="entry name" value="CARP"/>
    <property type="match status" value="1"/>
</dbReference>
<dbReference type="FunFam" id="2.160.20.70:FF:000011">
    <property type="entry name" value="Tubulin-specific chaperone c, putative"/>
    <property type="match status" value="1"/>
</dbReference>
<evidence type="ECO:0000256" key="3">
    <source>
        <dbReference type="ARBA" id="ARBA00022490"/>
    </source>
</evidence>